<reference evidence="1" key="2">
    <citation type="submission" date="2023-05" db="EMBL/GenBank/DDBJ databases">
        <authorList>
            <person name="Fouks B."/>
        </authorList>
    </citation>
    <scope>NUCLEOTIDE SEQUENCE</scope>
    <source>
        <strain evidence="1">Stay&amp;Tobe</strain>
        <tissue evidence="1">Testes</tissue>
    </source>
</reference>
<feature type="non-terminal residue" evidence="1">
    <location>
        <position position="68"/>
    </location>
</feature>
<comment type="caution">
    <text evidence="1">The sequence shown here is derived from an EMBL/GenBank/DDBJ whole genome shotgun (WGS) entry which is preliminary data.</text>
</comment>
<accession>A0AAD8E933</accession>
<dbReference type="AlphaFoldDB" id="A0AAD8E933"/>
<gene>
    <name evidence="1" type="ORF">L9F63_023394</name>
</gene>
<sequence>TNKNTFLNFSYLYILGKWRVFNGRKMMQQTNLLRKVMMEQLSWQYYPNPNKEAVAKSVFDAVELWFSF</sequence>
<dbReference type="EMBL" id="JASPKZ010007921">
    <property type="protein sequence ID" value="KAJ9581426.1"/>
    <property type="molecule type" value="Genomic_DNA"/>
</dbReference>
<evidence type="ECO:0000313" key="2">
    <source>
        <dbReference type="Proteomes" id="UP001233999"/>
    </source>
</evidence>
<reference evidence="1" key="1">
    <citation type="journal article" date="2023" name="IScience">
        <title>Live-bearing cockroach genome reveals convergent evolutionary mechanisms linked to viviparity in insects and beyond.</title>
        <authorList>
            <person name="Fouks B."/>
            <person name="Harrison M.C."/>
            <person name="Mikhailova A.A."/>
            <person name="Marchal E."/>
            <person name="English S."/>
            <person name="Carruthers M."/>
            <person name="Jennings E.C."/>
            <person name="Chiamaka E.L."/>
            <person name="Frigard R.A."/>
            <person name="Pippel M."/>
            <person name="Attardo G.M."/>
            <person name="Benoit J.B."/>
            <person name="Bornberg-Bauer E."/>
            <person name="Tobe S.S."/>
        </authorList>
    </citation>
    <scope>NUCLEOTIDE SEQUENCE</scope>
    <source>
        <strain evidence="1">Stay&amp;Tobe</strain>
    </source>
</reference>
<organism evidence="1 2">
    <name type="scientific">Diploptera punctata</name>
    <name type="common">Pacific beetle cockroach</name>
    <dbReference type="NCBI Taxonomy" id="6984"/>
    <lineage>
        <taxon>Eukaryota</taxon>
        <taxon>Metazoa</taxon>
        <taxon>Ecdysozoa</taxon>
        <taxon>Arthropoda</taxon>
        <taxon>Hexapoda</taxon>
        <taxon>Insecta</taxon>
        <taxon>Pterygota</taxon>
        <taxon>Neoptera</taxon>
        <taxon>Polyneoptera</taxon>
        <taxon>Dictyoptera</taxon>
        <taxon>Blattodea</taxon>
        <taxon>Blaberoidea</taxon>
        <taxon>Blaberidae</taxon>
        <taxon>Diplopterinae</taxon>
        <taxon>Diploptera</taxon>
    </lineage>
</organism>
<protein>
    <submittedName>
        <fullName evidence="1">Uncharacterized protein</fullName>
    </submittedName>
</protein>
<feature type="non-terminal residue" evidence="1">
    <location>
        <position position="1"/>
    </location>
</feature>
<evidence type="ECO:0000313" key="1">
    <source>
        <dbReference type="EMBL" id="KAJ9581426.1"/>
    </source>
</evidence>
<keyword evidence="2" id="KW-1185">Reference proteome</keyword>
<name>A0AAD8E933_DIPPU</name>
<proteinExistence type="predicted"/>
<dbReference type="Proteomes" id="UP001233999">
    <property type="component" value="Unassembled WGS sequence"/>
</dbReference>